<evidence type="ECO:0000259" key="5">
    <source>
        <dbReference type="PROSITE" id="PS50111"/>
    </source>
</evidence>
<feature type="domain" description="Methyl-accepting transducer" evidence="5">
    <location>
        <begin position="275"/>
        <end position="504"/>
    </location>
</feature>
<dbReference type="SUPFAM" id="SSF55785">
    <property type="entry name" value="PYP-like sensor domain (PAS domain)"/>
    <property type="match status" value="1"/>
</dbReference>
<keyword evidence="9" id="KW-1185">Reference proteome</keyword>
<gene>
    <name evidence="8" type="ORF">J2W49_005068</name>
</gene>
<dbReference type="Pfam" id="PF08447">
    <property type="entry name" value="PAS_3"/>
    <property type="match status" value="1"/>
</dbReference>
<evidence type="ECO:0000259" key="6">
    <source>
        <dbReference type="PROSITE" id="PS50112"/>
    </source>
</evidence>
<dbReference type="PROSITE" id="PS50112">
    <property type="entry name" value="PAS"/>
    <property type="match status" value="1"/>
</dbReference>
<keyword evidence="4" id="KW-1133">Transmembrane helix</keyword>
<dbReference type="SMART" id="SM00283">
    <property type="entry name" value="MA"/>
    <property type="match status" value="1"/>
</dbReference>
<dbReference type="PROSITE" id="PS50111">
    <property type="entry name" value="CHEMOTAXIS_TRANSDUC_2"/>
    <property type="match status" value="1"/>
</dbReference>
<dbReference type="Proteomes" id="UP001265700">
    <property type="component" value="Unassembled WGS sequence"/>
</dbReference>
<evidence type="ECO:0000313" key="8">
    <source>
        <dbReference type="EMBL" id="MDR7153088.1"/>
    </source>
</evidence>
<feature type="region of interest" description="Disordered" evidence="3">
    <location>
        <begin position="287"/>
        <end position="312"/>
    </location>
</feature>
<organism evidence="8 9">
    <name type="scientific">Hydrogenophaga palleronii</name>
    <dbReference type="NCBI Taxonomy" id="65655"/>
    <lineage>
        <taxon>Bacteria</taxon>
        <taxon>Pseudomonadati</taxon>
        <taxon>Pseudomonadota</taxon>
        <taxon>Betaproteobacteria</taxon>
        <taxon>Burkholderiales</taxon>
        <taxon>Comamonadaceae</taxon>
        <taxon>Hydrogenophaga</taxon>
    </lineage>
</organism>
<accession>A0ABU1WUX3</accession>
<feature type="domain" description="PAS" evidence="6">
    <location>
        <begin position="25"/>
        <end position="76"/>
    </location>
</feature>
<dbReference type="SMART" id="SM00304">
    <property type="entry name" value="HAMP"/>
    <property type="match status" value="1"/>
</dbReference>
<dbReference type="Gene3D" id="3.30.450.20">
    <property type="entry name" value="PAS domain"/>
    <property type="match status" value="1"/>
</dbReference>
<dbReference type="Gene3D" id="1.10.287.950">
    <property type="entry name" value="Methyl-accepting chemotaxis protein"/>
    <property type="match status" value="1"/>
</dbReference>
<evidence type="ECO:0000256" key="1">
    <source>
        <dbReference type="ARBA" id="ARBA00029447"/>
    </source>
</evidence>
<dbReference type="InterPro" id="IPR013655">
    <property type="entry name" value="PAS_fold_3"/>
</dbReference>
<dbReference type="NCBIfam" id="TIGR00229">
    <property type="entry name" value="sensory_box"/>
    <property type="match status" value="1"/>
</dbReference>
<keyword evidence="2" id="KW-0807">Transducer</keyword>
<comment type="similarity">
    <text evidence="1">Belongs to the methyl-accepting chemotaxis (MCP) protein family.</text>
</comment>
<dbReference type="Pfam" id="PF00015">
    <property type="entry name" value="MCPsignal"/>
    <property type="match status" value="1"/>
</dbReference>
<dbReference type="CDD" id="cd06225">
    <property type="entry name" value="HAMP"/>
    <property type="match status" value="1"/>
</dbReference>
<dbReference type="PRINTS" id="PR00260">
    <property type="entry name" value="CHEMTRNSDUCR"/>
</dbReference>
<dbReference type="InterPro" id="IPR051310">
    <property type="entry name" value="MCP_chemotaxis"/>
</dbReference>
<keyword evidence="4" id="KW-0472">Membrane</keyword>
<dbReference type="SUPFAM" id="SSF58104">
    <property type="entry name" value="Methyl-accepting chemotaxis protein (MCP) signaling domain"/>
    <property type="match status" value="1"/>
</dbReference>
<dbReference type="InterPro" id="IPR004089">
    <property type="entry name" value="MCPsignal_dom"/>
</dbReference>
<dbReference type="CDD" id="cd00130">
    <property type="entry name" value="PAS"/>
    <property type="match status" value="1"/>
</dbReference>
<dbReference type="PROSITE" id="PS50885">
    <property type="entry name" value="HAMP"/>
    <property type="match status" value="1"/>
</dbReference>
<proteinExistence type="inferred from homology"/>
<dbReference type="PANTHER" id="PTHR43531">
    <property type="entry name" value="PROTEIN ICFG"/>
    <property type="match status" value="1"/>
</dbReference>
<protein>
    <submittedName>
        <fullName evidence="8">Aerotaxis receptor</fullName>
    </submittedName>
</protein>
<feature type="domain" description="HAMP" evidence="7">
    <location>
        <begin position="218"/>
        <end position="270"/>
    </location>
</feature>
<comment type="caution">
    <text evidence="8">The sequence shown here is derived from an EMBL/GenBank/DDBJ whole genome shotgun (WGS) entry which is preliminary data.</text>
</comment>
<evidence type="ECO:0000313" key="9">
    <source>
        <dbReference type="Proteomes" id="UP001265700"/>
    </source>
</evidence>
<keyword evidence="4" id="KW-0812">Transmembrane</keyword>
<dbReference type="InterPro" id="IPR035965">
    <property type="entry name" value="PAS-like_dom_sf"/>
</dbReference>
<evidence type="ECO:0000256" key="2">
    <source>
        <dbReference type="PROSITE-ProRule" id="PRU00284"/>
    </source>
</evidence>
<evidence type="ECO:0000256" key="4">
    <source>
        <dbReference type="SAM" id="Phobius"/>
    </source>
</evidence>
<name>A0ABU1WUX3_9BURK</name>
<dbReference type="InterPro" id="IPR000014">
    <property type="entry name" value="PAS"/>
</dbReference>
<evidence type="ECO:0000259" key="7">
    <source>
        <dbReference type="PROSITE" id="PS50885"/>
    </source>
</evidence>
<dbReference type="SMART" id="SM00091">
    <property type="entry name" value="PAS"/>
    <property type="match status" value="1"/>
</dbReference>
<dbReference type="InterPro" id="IPR004090">
    <property type="entry name" value="Chemotax_Me-accpt_rcpt"/>
</dbReference>
<dbReference type="CDD" id="cd11386">
    <property type="entry name" value="MCP_signal"/>
    <property type="match status" value="1"/>
</dbReference>
<dbReference type="InterPro" id="IPR003660">
    <property type="entry name" value="HAMP_dom"/>
</dbReference>
<dbReference type="RefSeq" id="WP_310322512.1">
    <property type="nucleotide sequence ID" value="NZ_JAVDWU010000017.1"/>
</dbReference>
<dbReference type="PANTHER" id="PTHR43531:SF7">
    <property type="entry name" value="AEROTAXIS RECEPTOR"/>
    <property type="match status" value="1"/>
</dbReference>
<evidence type="ECO:0000256" key="3">
    <source>
        <dbReference type="SAM" id="MobiDB-lite"/>
    </source>
</evidence>
<feature type="transmembrane region" description="Helical" evidence="4">
    <location>
        <begin position="167"/>
        <end position="187"/>
    </location>
</feature>
<sequence length="530" mass="56266">MRSNLPVTHNEFVVPDGVNLVSTTDLQSHITYCNPAFVAVSGYGRDELLGQPHNLVRHPDMPQEAFRDMWETLKSGSPWSALVKNRRKNGDHYWVVANATPIVENGQAVGYMSVRTKPSREQVQEAEALYARMRAERDSGKISIALHRGRVVRTGIRGALNSATELTLGRVIGGVCVALAVSGVVIGEIASGMSSSTQMAMAIPLLGVSVLAAWLLRRIMVGPLQKAIRFANTMAAGDLSARFEGASRGEFGELAKALNQLNVNLQAVVSDVRHEVEGVQVASNEIASGNQDLSSRTESQASSLEETAASMEQLTSTVENSTNSAREAASLSQRAATVAREGNDAMGNVVSTMDEISRSSSRIGEIIQVIEGISFQTNILALNAAVEAARAGEQGRGFAVVAAEVRSLAQRTSTAAKEIKVLIDESAQKVSQGSQLVHSTGQTMNNVVGAVEQVNVLITDITSASSEQSMGIAQINQAVGQLDSVTQQNSAMVEELAAAASSLQAQAVVMQDAVRIFRLSSRGNAATERA</sequence>
<reference evidence="8 9" key="1">
    <citation type="submission" date="2023-07" db="EMBL/GenBank/DDBJ databases">
        <title>Sorghum-associated microbial communities from plants grown in Nebraska, USA.</title>
        <authorList>
            <person name="Schachtman D."/>
        </authorList>
    </citation>
    <scope>NUCLEOTIDE SEQUENCE [LARGE SCALE GENOMIC DNA]</scope>
    <source>
        <strain evidence="8 9">4249</strain>
    </source>
</reference>
<dbReference type="EMBL" id="JAVDWU010000017">
    <property type="protein sequence ID" value="MDR7153088.1"/>
    <property type="molecule type" value="Genomic_DNA"/>
</dbReference>
<dbReference type="Pfam" id="PF00672">
    <property type="entry name" value="HAMP"/>
    <property type="match status" value="1"/>
</dbReference>
<feature type="transmembrane region" description="Helical" evidence="4">
    <location>
        <begin position="199"/>
        <end position="216"/>
    </location>
</feature>
<keyword evidence="8" id="KW-0675">Receptor</keyword>